<sequence>MFSQVNVSLNDKLITPSATTYPYRAMIETLLNFGPDPLAADANANMGLKKRRSFIATSRSCDMSGPLHADICFQERLIIPGVDIKVKLVRSPNNFCLLAGGENPAYKVIIQEAVLRVRRVTVSPTLRLEHKKFLDKTTAKYPISRVEVKSMAIPQGLMSLDRENVFLGVLPKRVVVALVHSEAYHGSYAKNAFNFHHYKVTQVALSVNGETRKPIQVQFGDAGTGLYIRGYETLFSVLIGGFCRFRAIPMEMSMLRQAEDDEEEVVLFELKEKQC</sequence>
<evidence type="ECO:0000313" key="2">
    <source>
        <dbReference type="Proteomes" id="UP001152795"/>
    </source>
</evidence>
<dbReference type="GO" id="GO:0004748">
    <property type="term" value="F:ribonucleoside-diphosphate reductase activity, thioredoxin disulfide as acceptor"/>
    <property type="evidence" value="ECO:0007669"/>
    <property type="project" value="TreeGrafter"/>
</dbReference>
<dbReference type="PANTHER" id="PTHR23409">
    <property type="entry name" value="RIBONUCLEOSIDE-DIPHOSPHATE REDUCTASE SMALL CHAIN"/>
    <property type="match status" value="1"/>
</dbReference>
<dbReference type="PANTHER" id="PTHR23409:SF21">
    <property type="entry name" value="CAPSID PROTEIN"/>
    <property type="match status" value="1"/>
</dbReference>
<dbReference type="AlphaFoldDB" id="A0A6S7GH70"/>
<dbReference type="InterPro" id="IPR000358">
    <property type="entry name" value="RNR_small_fam"/>
</dbReference>
<dbReference type="EMBL" id="CACRXK020001393">
    <property type="protein sequence ID" value="CAB3988842.1"/>
    <property type="molecule type" value="Genomic_DNA"/>
</dbReference>
<name>A0A6S7GH70_PARCT</name>
<dbReference type="OrthoDB" id="5975932at2759"/>
<protein>
    <submittedName>
        <fullName evidence="1">Uncharacterized protein</fullName>
    </submittedName>
</protein>
<comment type="caution">
    <text evidence="1">The sequence shown here is derived from an EMBL/GenBank/DDBJ whole genome shotgun (WGS) entry which is preliminary data.</text>
</comment>
<keyword evidence="2" id="KW-1185">Reference proteome</keyword>
<dbReference type="GO" id="GO:0005829">
    <property type="term" value="C:cytosol"/>
    <property type="evidence" value="ECO:0007669"/>
    <property type="project" value="TreeGrafter"/>
</dbReference>
<organism evidence="1 2">
    <name type="scientific">Paramuricea clavata</name>
    <name type="common">Red gorgonian</name>
    <name type="synonym">Violescent sea-whip</name>
    <dbReference type="NCBI Taxonomy" id="317549"/>
    <lineage>
        <taxon>Eukaryota</taxon>
        <taxon>Metazoa</taxon>
        <taxon>Cnidaria</taxon>
        <taxon>Anthozoa</taxon>
        <taxon>Octocorallia</taxon>
        <taxon>Malacalcyonacea</taxon>
        <taxon>Plexauridae</taxon>
        <taxon>Paramuricea</taxon>
    </lineage>
</organism>
<dbReference type="GO" id="GO:0009263">
    <property type="term" value="P:deoxyribonucleotide biosynthetic process"/>
    <property type="evidence" value="ECO:0007669"/>
    <property type="project" value="InterPro"/>
</dbReference>
<accession>A0A6S7GH70</accession>
<evidence type="ECO:0000313" key="1">
    <source>
        <dbReference type="EMBL" id="CAB3988842.1"/>
    </source>
</evidence>
<gene>
    <name evidence="1" type="ORF">PACLA_8A051533</name>
</gene>
<proteinExistence type="predicted"/>
<reference evidence="1" key="1">
    <citation type="submission" date="2020-04" db="EMBL/GenBank/DDBJ databases">
        <authorList>
            <person name="Alioto T."/>
            <person name="Alioto T."/>
            <person name="Gomez Garrido J."/>
        </authorList>
    </citation>
    <scope>NUCLEOTIDE SEQUENCE</scope>
    <source>
        <strain evidence="1">A484AB</strain>
    </source>
</reference>
<dbReference type="Proteomes" id="UP001152795">
    <property type="component" value="Unassembled WGS sequence"/>
</dbReference>